<feature type="region of interest" description="Disordered" evidence="1">
    <location>
        <begin position="102"/>
        <end position="184"/>
    </location>
</feature>
<feature type="compositionally biased region" description="Basic and acidic residues" evidence="1">
    <location>
        <begin position="103"/>
        <end position="113"/>
    </location>
</feature>
<sequence>MESHAKTAVVAVTVTVVLGALLFAISFAVIKVHQGKMAGLAPPAHPATDTAGHSENDYEEHQYEDCSYDSQPHVYENDEDLQEGVVTDEADTMNHVYDNCINDNDHLASKPTDRVSSPEIPENKTSEVVDQDPASQEGAQDGGLEQEEEHTSTSEAFADVATGSMDGGSNQQRAEGPPVIPSRMAAMTTDGGIADDVGTENVCAMKGNDTYEAAV</sequence>
<feature type="region of interest" description="Disordered" evidence="1">
    <location>
        <begin position="39"/>
        <end position="66"/>
    </location>
</feature>
<name>C3ZNF4_BRAFL</name>
<proteinExistence type="predicted"/>
<gene>
    <name evidence="2" type="ORF">BRAFLDRAFT_81976</name>
</gene>
<protein>
    <submittedName>
        <fullName evidence="2">Uncharacterized protein</fullName>
    </submittedName>
</protein>
<organism>
    <name type="scientific">Branchiostoma floridae</name>
    <name type="common">Florida lancelet</name>
    <name type="synonym">Amphioxus</name>
    <dbReference type="NCBI Taxonomy" id="7739"/>
    <lineage>
        <taxon>Eukaryota</taxon>
        <taxon>Metazoa</taxon>
        <taxon>Chordata</taxon>
        <taxon>Cephalochordata</taxon>
        <taxon>Leptocardii</taxon>
        <taxon>Amphioxiformes</taxon>
        <taxon>Branchiostomatidae</taxon>
        <taxon>Branchiostoma</taxon>
    </lineage>
</organism>
<dbReference type="InParanoid" id="C3ZNF4"/>
<dbReference type="AlphaFoldDB" id="C3ZNF4"/>
<accession>C3ZNF4</accession>
<evidence type="ECO:0000256" key="1">
    <source>
        <dbReference type="SAM" id="MobiDB-lite"/>
    </source>
</evidence>
<dbReference type="EMBL" id="GG666651">
    <property type="protein sequence ID" value="EEN45907.1"/>
    <property type="molecule type" value="Genomic_DNA"/>
</dbReference>
<reference evidence="2" key="1">
    <citation type="journal article" date="2008" name="Nature">
        <title>The amphioxus genome and the evolution of the chordate karyotype.</title>
        <authorList>
            <consortium name="US DOE Joint Genome Institute (JGI-PGF)"/>
            <person name="Putnam N.H."/>
            <person name="Butts T."/>
            <person name="Ferrier D.E.K."/>
            <person name="Furlong R.F."/>
            <person name="Hellsten U."/>
            <person name="Kawashima T."/>
            <person name="Robinson-Rechavi M."/>
            <person name="Shoguchi E."/>
            <person name="Terry A."/>
            <person name="Yu J.-K."/>
            <person name="Benito-Gutierrez E.L."/>
            <person name="Dubchak I."/>
            <person name="Garcia-Fernandez J."/>
            <person name="Gibson-Brown J.J."/>
            <person name="Grigoriev I.V."/>
            <person name="Horton A.C."/>
            <person name="de Jong P.J."/>
            <person name="Jurka J."/>
            <person name="Kapitonov V.V."/>
            <person name="Kohara Y."/>
            <person name="Kuroki Y."/>
            <person name="Lindquist E."/>
            <person name="Lucas S."/>
            <person name="Osoegawa K."/>
            <person name="Pennacchio L.A."/>
            <person name="Salamov A.A."/>
            <person name="Satou Y."/>
            <person name="Sauka-Spengler T."/>
            <person name="Schmutz J."/>
            <person name="Shin-I T."/>
            <person name="Toyoda A."/>
            <person name="Bronner-Fraser M."/>
            <person name="Fujiyama A."/>
            <person name="Holland L.Z."/>
            <person name="Holland P.W.H."/>
            <person name="Satoh N."/>
            <person name="Rokhsar D.S."/>
        </authorList>
    </citation>
    <scope>NUCLEOTIDE SEQUENCE [LARGE SCALE GENOMIC DNA]</scope>
    <source>
        <strain evidence="2">S238N-H82</strain>
        <tissue evidence="2">Testes</tissue>
    </source>
</reference>
<evidence type="ECO:0000313" key="2">
    <source>
        <dbReference type="EMBL" id="EEN45907.1"/>
    </source>
</evidence>
<feature type="compositionally biased region" description="Basic and acidic residues" evidence="1">
    <location>
        <begin position="52"/>
        <end position="64"/>
    </location>
</feature>